<organism evidence="3">
    <name type="scientific">Pyrococcus furiosus COM1</name>
    <dbReference type="NCBI Taxonomy" id="1185654"/>
    <lineage>
        <taxon>Archaea</taxon>
        <taxon>Methanobacteriati</taxon>
        <taxon>Methanobacteriota</taxon>
        <taxon>Thermococci</taxon>
        <taxon>Thermococcales</taxon>
        <taxon>Thermococcaceae</taxon>
        <taxon>Pyrococcus</taxon>
    </lineage>
</organism>
<proteinExistence type="predicted"/>
<protein>
    <submittedName>
        <fullName evidence="2">Uncharacterized protein</fullName>
    </submittedName>
</protein>
<evidence type="ECO:0000256" key="1">
    <source>
        <dbReference type="SAM" id="MobiDB-lite"/>
    </source>
</evidence>
<gene>
    <name evidence="2" type="ORF">PFC_02745</name>
</gene>
<evidence type="ECO:0000313" key="3">
    <source>
        <dbReference type="Proteomes" id="UP000006216"/>
    </source>
</evidence>
<dbReference type="KEGG" id="pfi:PFC_02745"/>
<name>I6V0G7_9EURY</name>
<reference evidence="2 3" key="1">
    <citation type="journal article" date="2012" name="J. Bacteriol.">
        <title>Genome Sequencing of a Genetically-Tractable Pyrococcus furiosus Strain Reveals a Highly Dynamic Genome.</title>
        <authorList>
            <person name="Bridger S.L."/>
            <person name="Lancaster W.A."/>
            <person name="Poole F.L.II."/>
            <person name="Schut G.J."/>
            <person name="Adams M.W."/>
        </authorList>
    </citation>
    <scope>NUCLEOTIDE SEQUENCE [LARGE SCALE GENOMIC DNA]</scope>
    <source>
        <strain evidence="2 3">COM1</strain>
    </source>
</reference>
<accession>I6V0G7</accession>
<feature type="region of interest" description="Disordered" evidence="1">
    <location>
        <begin position="74"/>
        <end position="95"/>
    </location>
</feature>
<dbReference type="Proteomes" id="UP000006216">
    <property type="component" value="Chromosome"/>
</dbReference>
<dbReference type="HOGENOM" id="CLU_2366325_0_0_2"/>
<evidence type="ECO:0000313" key="2">
    <source>
        <dbReference type="EMBL" id="AFN03508.1"/>
    </source>
</evidence>
<sequence>MGWRDQRHVKSPPEIGQDAIARPKERADVEKQVGYEREHHLSRPAPHDNVEVAGYCGEEHEDNSKDALRIDNLQELRPEQGVYDPNVGREEQEAD</sequence>
<dbReference type="EMBL" id="CP003685">
    <property type="protein sequence ID" value="AFN03508.1"/>
    <property type="molecule type" value="Genomic_DNA"/>
</dbReference>
<dbReference type="AlphaFoldDB" id="I6V0G7"/>
<feature type="region of interest" description="Disordered" evidence="1">
    <location>
        <begin position="1"/>
        <end position="27"/>
    </location>
</feature>